<gene>
    <name evidence="3" type="ORF">M9Y10_035535</name>
</gene>
<name>A0ABR2KL96_9EUKA</name>
<comment type="caution">
    <text evidence="3">The sequence shown here is derived from an EMBL/GenBank/DDBJ whole genome shotgun (WGS) entry which is preliminary data.</text>
</comment>
<dbReference type="PANTHER" id="PTHR48081:SF6">
    <property type="entry name" value="PEPTIDASE S9 PROLYL OLIGOPEPTIDASE CATALYTIC DOMAIN-CONTAINING PROTEIN"/>
    <property type="match status" value="1"/>
</dbReference>
<evidence type="ECO:0000313" key="4">
    <source>
        <dbReference type="Proteomes" id="UP001470230"/>
    </source>
</evidence>
<feature type="domain" description="BD-FAE-like" evidence="2">
    <location>
        <begin position="36"/>
        <end position="216"/>
    </location>
</feature>
<evidence type="ECO:0000313" key="3">
    <source>
        <dbReference type="EMBL" id="KAK8890750.1"/>
    </source>
</evidence>
<protein>
    <recommendedName>
        <fullName evidence="2">BD-FAE-like domain-containing protein</fullName>
    </recommendedName>
</protein>
<keyword evidence="4" id="KW-1185">Reference proteome</keyword>
<dbReference type="Pfam" id="PF20434">
    <property type="entry name" value="BD-FAE"/>
    <property type="match status" value="1"/>
</dbReference>
<evidence type="ECO:0000256" key="1">
    <source>
        <dbReference type="ARBA" id="ARBA00022801"/>
    </source>
</evidence>
<keyword evidence="1" id="KW-0378">Hydrolase</keyword>
<dbReference type="Proteomes" id="UP001470230">
    <property type="component" value="Unassembled WGS sequence"/>
</dbReference>
<accession>A0ABR2KL96</accession>
<dbReference type="InterPro" id="IPR029058">
    <property type="entry name" value="AB_hydrolase_fold"/>
</dbReference>
<dbReference type="InterPro" id="IPR049492">
    <property type="entry name" value="BD-FAE-like_dom"/>
</dbReference>
<proteinExistence type="predicted"/>
<dbReference type="SUPFAM" id="SSF53474">
    <property type="entry name" value="alpha/beta-Hydrolases"/>
    <property type="match status" value="1"/>
</dbReference>
<organism evidence="3 4">
    <name type="scientific">Tritrichomonas musculus</name>
    <dbReference type="NCBI Taxonomy" id="1915356"/>
    <lineage>
        <taxon>Eukaryota</taxon>
        <taxon>Metamonada</taxon>
        <taxon>Parabasalia</taxon>
        <taxon>Tritrichomonadida</taxon>
        <taxon>Tritrichomonadidae</taxon>
        <taxon>Tritrichomonas</taxon>
    </lineage>
</organism>
<dbReference type="InterPro" id="IPR050300">
    <property type="entry name" value="GDXG_lipolytic_enzyme"/>
</dbReference>
<dbReference type="EMBL" id="JAPFFF010000005">
    <property type="protein sequence ID" value="KAK8890750.1"/>
    <property type="molecule type" value="Genomic_DNA"/>
</dbReference>
<evidence type="ECO:0000259" key="2">
    <source>
        <dbReference type="Pfam" id="PF20434"/>
    </source>
</evidence>
<sequence>MSKPRLDIDKEQGAKDANLQNEYRLLDDYVINDGEKHSYAIVCPGGGYAKISSYIEGTPIAKKLKEQGISAFVLYYRVKEKALFPAPVEDLARAVRYTQENASRYNLEQSDYSIWGSSAGGHLAASFGTENMGYLKFGLPRPKAIILAYPVISMDKRYSHQGTHNRLLGKDATKEMEDFTSIEKHVTKSFPPTFIWCGENDQTVNPENTRMMKNALKQAGVPYNARIYHDASHGIGPGTGTDAEGWINQAVEFWRQQM</sequence>
<dbReference type="PANTHER" id="PTHR48081">
    <property type="entry name" value="AB HYDROLASE SUPERFAMILY PROTEIN C4A8.06C"/>
    <property type="match status" value="1"/>
</dbReference>
<dbReference type="Gene3D" id="3.40.50.1820">
    <property type="entry name" value="alpha/beta hydrolase"/>
    <property type="match status" value="1"/>
</dbReference>
<reference evidence="3 4" key="1">
    <citation type="submission" date="2024-04" db="EMBL/GenBank/DDBJ databases">
        <title>Tritrichomonas musculus Genome.</title>
        <authorList>
            <person name="Alves-Ferreira E."/>
            <person name="Grigg M."/>
            <person name="Lorenzi H."/>
            <person name="Galac M."/>
        </authorList>
    </citation>
    <scope>NUCLEOTIDE SEQUENCE [LARGE SCALE GENOMIC DNA]</scope>
    <source>
        <strain evidence="3 4">EAF2021</strain>
    </source>
</reference>